<dbReference type="Gene3D" id="3.40.50.850">
    <property type="entry name" value="Isochorismatase-like"/>
    <property type="match status" value="1"/>
</dbReference>
<dbReference type="Pfam" id="PF00857">
    <property type="entry name" value="Isochorismatase"/>
    <property type="match status" value="1"/>
</dbReference>
<protein>
    <submittedName>
        <fullName evidence="3">Cysteine hydrolase</fullName>
    </submittedName>
</protein>
<keyword evidence="4" id="KW-1185">Reference proteome</keyword>
<dbReference type="PANTHER" id="PTHR43540">
    <property type="entry name" value="PEROXYUREIDOACRYLATE/UREIDOACRYLATE AMIDOHYDROLASE-RELATED"/>
    <property type="match status" value="1"/>
</dbReference>
<gene>
    <name evidence="3" type="ORF">CH338_21905</name>
</gene>
<evidence type="ECO:0000259" key="2">
    <source>
        <dbReference type="Pfam" id="PF00857"/>
    </source>
</evidence>
<dbReference type="OrthoDB" id="9794942at2"/>
<comment type="caution">
    <text evidence="3">The sequence shown here is derived from an EMBL/GenBank/DDBJ whole genome shotgun (WGS) entry which is preliminary data.</text>
</comment>
<name>A0A327K7D2_9BRAD</name>
<dbReference type="InterPro" id="IPR036380">
    <property type="entry name" value="Isochorismatase-like_sf"/>
</dbReference>
<evidence type="ECO:0000256" key="1">
    <source>
        <dbReference type="ARBA" id="ARBA00022801"/>
    </source>
</evidence>
<accession>A0A327K7D2</accession>
<dbReference type="CDD" id="cd01014">
    <property type="entry name" value="nicotinamidase_related"/>
    <property type="match status" value="1"/>
</dbReference>
<evidence type="ECO:0000313" key="3">
    <source>
        <dbReference type="EMBL" id="RAI33824.1"/>
    </source>
</evidence>
<reference evidence="3 4" key="1">
    <citation type="submission" date="2017-07" db="EMBL/GenBank/DDBJ databases">
        <title>Draft Genome Sequences of Select Purple Nonsulfur Bacteria.</title>
        <authorList>
            <person name="Lasarre B."/>
            <person name="Mckinlay J.B."/>
        </authorList>
    </citation>
    <scope>NUCLEOTIDE SEQUENCE [LARGE SCALE GENOMIC DNA]</scope>
    <source>
        <strain evidence="3 4">DSM 11907</strain>
    </source>
</reference>
<proteinExistence type="predicted"/>
<evidence type="ECO:0000313" key="4">
    <source>
        <dbReference type="Proteomes" id="UP000248863"/>
    </source>
</evidence>
<feature type="domain" description="Isochorismatase-like" evidence="2">
    <location>
        <begin position="22"/>
        <end position="193"/>
    </location>
</feature>
<sequence length="200" mass="20872">MSPKTLLELAGVAIRPPRLADTVLVVIDAQQEYVDGLLPLPGVDAALDEIGRLLERARRLETPVIHIVHHGRTDAGPFAPGSPGVEIASQAAPAPGEPVVTKSLPNAFASTDLADRLHALHRSSLVLAGFMTHMCIEATARGALDLGLQATVVANATATRDLRDPLSGAVIPAADVHRNALAALADRFATIVASCDRLAD</sequence>
<dbReference type="InterPro" id="IPR050272">
    <property type="entry name" value="Isochorismatase-like_hydrls"/>
</dbReference>
<dbReference type="EMBL" id="NPEU01000338">
    <property type="protein sequence ID" value="RAI33824.1"/>
    <property type="molecule type" value="Genomic_DNA"/>
</dbReference>
<dbReference type="GO" id="GO:0016787">
    <property type="term" value="F:hydrolase activity"/>
    <property type="evidence" value="ECO:0007669"/>
    <property type="project" value="UniProtKB-KW"/>
</dbReference>
<dbReference type="PANTHER" id="PTHR43540:SF15">
    <property type="entry name" value="BLR5631 PROTEIN"/>
    <property type="match status" value="1"/>
</dbReference>
<dbReference type="Proteomes" id="UP000248863">
    <property type="component" value="Unassembled WGS sequence"/>
</dbReference>
<keyword evidence="1 3" id="KW-0378">Hydrolase</keyword>
<dbReference type="InterPro" id="IPR000868">
    <property type="entry name" value="Isochorismatase-like_dom"/>
</dbReference>
<dbReference type="AlphaFoldDB" id="A0A327K7D2"/>
<dbReference type="SUPFAM" id="SSF52499">
    <property type="entry name" value="Isochorismatase-like hydrolases"/>
    <property type="match status" value="1"/>
</dbReference>
<organism evidence="3 4">
    <name type="scientific">Rhodoplanes elegans</name>
    <dbReference type="NCBI Taxonomy" id="29408"/>
    <lineage>
        <taxon>Bacteria</taxon>
        <taxon>Pseudomonadati</taxon>
        <taxon>Pseudomonadota</taxon>
        <taxon>Alphaproteobacteria</taxon>
        <taxon>Hyphomicrobiales</taxon>
        <taxon>Nitrobacteraceae</taxon>
        <taxon>Rhodoplanes</taxon>
    </lineage>
</organism>
<dbReference type="RefSeq" id="WP_111359224.1">
    <property type="nucleotide sequence ID" value="NZ_NHSK01000209.1"/>
</dbReference>